<evidence type="ECO:0000313" key="3">
    <source>
        <dbReference type="EMBL" id="TWB15606.1"/>
    </source>
</evidence>
<evidence type="ECO:0000313" key="4">
    <source>
        <dbReference type="Proteomes" id="UP000316545"/>
    </source>
</evidence>
<dbReference type="Pfam" id="PF20454">
    <property type="entry name" value="GpA_nuclease"/>
    <property type="match status" value="1"/>
</dbReference>
<evidence type="ECO:0000259" key="1">
    <source>
        <dbReference type="Pfam" id="PF05876"/>
    </source>
</evidence>
<dbReference type="InterPro" id="IPR046453">
    <property type="entry name" value="GpA_ATPase"/>
</dbReference>
<organism evidence="3 4">
    <name type="scientific">Nitrospirillum amazonense</name>
    <dbReference type="NCBI Taxonomy" id="28077"/>
    <lineage>
        <taxon>Bacteria</taxon>
        <taxon>Pseudomonadati</taxon>
        <taxon>Pseudomonadota</taxon>
        <taxon>Alphaproteobacteria</taxon>
        <taxon>Rhodospirillales</taxon>
        <taxon>Azospirillaceae</taxon>
        <taxon>Nitrospirillum</taxon>
    </lineage>
</organism>
<dbReference type="EMBL" id="VITO01000029">
    <property type="protein sequence ID" value="TWB15606.1"/>
    <property type="molecule type" value="Genomic_DNA"/>
</dbReference>
<accession>A0A560F1W1</accession>
<feature type="domain" description="Terminase large subunit GpA endonuclease" evidence="2">
    <location>
        <begin position="306"/>
        <end position="590"/>
    </location>
</feature>
<proteinExistence type="predicted"/>
<reference evidence="3 4" key="1">
    <citation type="submission" date="2019-06" db="EMBL/GenBank/DDBJ databases">
        <title>Genomic Encyclopedia of Type Strains, Phase IV (KMG-V): Genome sequencing to study the core and pangenomes of soil and plant-associated prokaryotes.</title>
        <authorList>
            <person name="Whitman W."/>
        </authorList>
    </citation>
    <scope>NUCLEOTIDE SEQUENCE [LARGE SCALE GENOMIC DNA]</scope>
    <source>
        <strain evidence="3 4">BR 11865</strain>
    </source>
</reference>
<feature type="domain" description="Phage terminase large subunit GpA ATPase" evidence="1">
    <location>
        <begin position="45"/>
        <end position="294"/>
    </location>
</feature>
<dbReference type="GO" id="GO:0016887">
    <property type="term" value="F:ATP hydrolysis activity"/>
    <property type="evidence" value="ECO:0007669"/>
    <property type="project" value="InterPro"/>
</dbReference>
<keyword evidence="4" id="KW-1185">Reference proteome</keyword>
<name>A0A560F1W1_9PROT</name>
<dbReference type="Pfam" id="PF05876">
    <property type="entry name" value="GpA_ATPase"/>
    <property type="match status" value="1"/>
</dbReference>
<dbReference type="InterPro" id="IPR046454">
    <property type="entry name" value="GpA_endonuclease"/>
</dbReference>
<gene>
    <name evidence="3" type="ORF">FBZ88_12959</name>
</gene>
<comment type="caution">
    <text evidence="3">The sequence shown here is derived from an EMBL/GenBank/DDBJ whole genome shotgun (WGS) entry which is preliminary data.</text>
</comment>
<evidence type="ECO:0000259" key="2">
    <source>
        <dbReference type="Pfam" id="PF20454"/>
    </source>
</evidence>
<dbReference type="RefSeq" id="WP_145620204.1">
    <property type="nucleotide sequence ID" value="NZ_VITO01000029.1"/>
</dbReference>
<dbReference type="GO" id="GO:0004519">
    <property type="term" value="F:endonuclease activity"/>
    <property type="evidence" value="ECO:0007669"/>
    <property type="project" value="InterPro"/>
</dbReference>
<dbReference type="AlphaFoldDB" id="A0A560F1W1"/>
<dbReference type="Proteomes" id="UP000316545">
    <property type="component" value="Unassembled WGS sequence"/>
</dbReference>
<protein>
    <submittedName>
        <fullName evidence="3">Phage terminase large subunit GpA-like protein</fullName>
    </submittedName>
</protein>
<sequence>MSYTRPIYDAERAVDECISAAFAPPPKPDHLQWAIDNVEFGTESPFQGAFDPSRFPLFRHILAPLNPDDPARVVVVMKSAQLGGTVLAQIFTGSMLDQAPCSFLYVHPTIDNAKKWAKTKWRPFLKHKRMERFAKLLVAERSKDGHNSTLFQERVDGRGNLVVAGAASPSSLSMISIGAQVQDDLDKWENSREAGDPEAMADSRSKAFDWAKILKISTPLLKHSSRIAAAFAKSTQTHFHVPCPHCGHLQPLEWSNMLACLDEEHPERAHFTCTGEGCGCAIEEHHRLWMVQRAVPVDYNPGAYAKGFYIWTAYSELESWESIARAWLAAKGDPAKEQVFLNDTVGLPYDSKGEAPPWEALRDRGENSAWERGIVPPGALILCIGIDCQGDRLEWTLWGFGRDRRRWAIDRGVIDGNITDAAARAAAADLVRQKWASHNGIEREVDMTAIDGSGHWSTEVLSWAKGNPRAMVVRGSRFESAPPLVQRATDEINSKGKKLRAGIRWWWVGVSRLKGILYELLAKEDAAARGHIAFAQGLGDGFYQQLTGERRKEVKRNGVRQFVWEPEGGQRVEMLDCAIYAEAAAIKVGFYRNSDQAWDLLEGRLDGPTDKAQGSLFDSLATRISAAVDAAPASNKPAANAVRGALESKSPTATRFALHMAMGMGGRKDR</sequence>